<dbReference type="Proteomes" id="UP000192333">
    <property type="component" value="Chromosome I"/>
</dbReference>
<gene>
    <name evidence="2" type="ORF">SAMN00777080_1450</name>
</gene>
<evidence type="ECO:0000313" key="2">
    <source>
        <dbReference type="EMBL" id="SMD42883.1"/>
    </source>
</evidence>
<evidence type="ECO:0000259" key="1">
    <source>
        <dbReference type="SMART" id="SM01235"/>
    </source>
</evidence>
<evidence type="ECO:0000313" key="3">
    <source>
        <dbReference type="Proteomes" id="UP000192333"/>
    </source>
</evidence>
<dbReference type="EMBL" id="LT838813">
    <property type="protein sequence ID" value="SMD42883.1"/>
    <property type="molecule type" value="Genomic_DNA"/>
</dbReference>
<dbReference type="OrthoDB" id="196738at2"/>
<sequence length="165" mass="18469">MKLGLSILGGLALVFVGIQFVPNELPAVEMNNPGDIIQSGIVSQEVSGLLKTSCYSCHSNETIYPWYSYVAPSSWLVAKDVREGREELNFSTWQENDMVKKLGFLDDISSEVGEGRMPMEIYTFMHPSAKLTDEQRDLIVTWAEDTMDVVVEEEEGLEEDLDPEG</sequence>
<accession>A0A1W2H1U3</accession>
<protein>
    <submittedName>
        <fullName evidence="2">Haem-binding domain-containing protein</fullName>
    </submittedName>
</protein>
<dbReference type="STRING" id="758820.SAMN00777080_1450"/>
<keyword evidence="3" id="KW-1185">Reference proteome</keyword>
<proteinExistence type="predicted"/>
<name>A0A1W2H1U3_9BACT</name>
<dbReference type="Pfam" id="PF14376">
    <property type="entry name" value="Haem_bd"/>
    <property type="match status" value="1"/>
</dbReference>
<dbReference type="InterPro" id="IPR025992">
    <property type="entry name" value="Haem-bd"/>
</dbReference>
<reference evidence="3" key="1">
    <citation type="submission" date="2017-04" db="EMBL/GenBank/DDBJ databases">
        <authorList>
            <person name="Varghese N."/>
            <person name="Submissions S."/>
        </authorList>
    </citation>
    <scope>NUCLEOTIDE SEQUENCE [LARGE SCALE GENOMIC DNA]</scope>
    <source>
        <strain evidence="3">DSM 16537</strain>
    </source>
</reference>
<dbReference type="AlphaFoldDB" id="A0A1W2H1U3"/>
<feature type="domain" description="Haem-binding" evidence="1">
    <location>
        <begin position="12"/>
        <end position="147"/>
    </location>
</feature>
<organism evidence="2 3">
    <name type="scientific">Aquiflexum balticum DSM 16537</name>
    <dbReference type="NCBI Taxonomy" id="758820"/>
    <lineage>
        <taxon>Bacteria</taxon>
        <taxon>Pseudomonadati</taxon>
        <taxon>Bacteroidota</taxon>
        <taxon>Cytophagia</taxon>
        <taxon>Cytophagales</taxon>
        <taxon>Cyclobacteriaceae</taxon>
        <taxon>Aquiflexum</taxon>
    </lineage>
</organism>
<dbReference type="SMART" id="SM01235">
    <property type="entry name" value="Haem_bd"/>
    <property type="match status" value="1"/>
</dbReference>
<dbReference type="RefSeq" id="WP_084119639.1">
    <property type="nucleotide sequence ID" value="NZ_LT838813.1"/>
</dbReference>